<feature type="signal peptide" evidence="3">
    <location>
        <begin position="1"/>
        <end position="33"/>
    </location>
</feature>
<protein>
    <recommendedName>
        <fullName evidence="6">Peroxisomal membrane protein PEX16</fullName>
    </recommendedName>
</protein>
<evidence type="ECO:0000256" key="3">
    <source>
        <dbReference type="SAM" id="SignalP"/>
    </source>
</evidence>
<reference evidence="4" key="1">
    <citation type="journal article" date="2020" name="bioRxiv">
        <title>Comparative genomics of Chlamydomonas.</title>
        <authorList>
            <person name="Craig R.J."/>
            <person name="Hasan A.R."/>
            <person name="Ness R.W."/>
            <person name="Keightley P.D."/>
        </authorList>
    </citation>
    <scope>NUCLEOTIDE SEQUENCE</scope>
    <source>
        <strain evidence="4">CCAP 11/70</strain>
    </source>
</reference>
<feature type="region of interest" description="Disordered" evidence="2">
    <location>
        <begin position="306"/>
        <end position="346"/>
    </location>
</feature>
<dbReference type="InterPro" id="IPR013919">
    <property type="entry name" value="Pex16"/>
</dbReference>
<evidence type="ECO:0000313" key="4">
    <source>
        <dbReference type="EMBL" id="KAG2498694.1"/>
    </source>
</evidence>
<feature type="region of interest" description="Disordered" evidence="2">
    <location>
        <begin position="258"/>
        <end position="280"/>
    </location>
</feature>
<accession>A0A835YJA3</accession>
<dbReference type="Proteomes" id="UP000612055">
    <property type="component" value="Unassembled WGS sequence"/>
</dbReference>
<name>A0A835YJA3_9CHLO</name>
<dbReference type="AlphaFoldDB" id="A0A835YJA3"/>
<keyword evidence="5" id="KW-1185">Reference proteome</keyword>
<feature type="compositionally biased region" description="Gly residues" evidence="2">
    <location>
        <begin position="258"/>
        <end position="276"/>
    </location>
</feature>
<dbReference type="OrthoDB" id="2021143at2759"/>
<dbReference type="PANTHER" id="PTHR13299">
    <property type="entry name" value="PEROXISOMAL MEMBRANE PROTEIN PEX16"/>
    <property type="match status" value="1"/>
</dbReference>
<feature type="compositionally biased region" description="Gly residues" evidence="2">
    <location>
        <begin position="503"/>
        <end position="514"/>
    </location>
</feature>
<dbReference type="EMBL" id="JAEHOE010000009">
    <property type="protein sequence ID" value="KAG2498694.1"/>
    <property type="molecule type" value="Genomic_DNA"/>
</dbReference>
<proteinExistence type="inferred from homology"/>
<feature type="region of interest" description="Disordered" evidence="2">
    <location>
        <begin position="478"/>
        <end position="514"/>
    </location>
</feature>
<gene>
    <name evidence="4" type="ORF">HYH03_003434</name>
</gene>
<keyword evidence="3" id="KW-0732">Signal</keyword>
<feature type="compositionally biased region" description="Low complexity" evidence="2">
    <location>
        <begin position="320"/>
        <end position="337"/>
    </location>
</feature>
<sequence length="604" mass="61672">MLTAYKDWVKKHPGWVSNLDWLLLFTVWNPGRATGGGSEATYEAYHAGVGLLSLWHQYILEEGSLPTPRPPQYLWLDAIEHVETLIELRGMYLESAGRMNRYGPLLAVEVAKAVLKMAAWSRYSGHMFLRRPSADDLHQFESELGLQDILASLDRLRSKYAGPWDPVLDGSRAPSRSVSPCASAPAVTDARPSCARDASASCGAGGGGSSCPAEAGTAGSAVMSAAAYGLRQYVGETFGWLQGLVPACRLGAGGSSSGGGSGADGCSRGGGGGGGGADEERLRSCAAAGASPRCCGDSAAAATPAGPPPLVWEWPELRPSGQGATAGGSQAQPSASGSGPGGARAGAGAGAGVAGFGVGGGFGAPLRVLREQRARAAAAADEDPVVHMGRNLLWLAELLYIWRPVVYVSMLKRYGRKSWRPWLVSLGMDLLSGHFQRRGRQHLAEAAARAAARAAAAEAQGLAASAAAAGGAAAAADAAGPTEAPAGPAAAAGAKAGPAAHRGPGGGGGGGSGGGGTSLLSLALARSLAAPGVTAGEERELYDRRRKLVLYALRSPFLEATTLSWLSGLRNATRRVPLLGLATDYAYGLAETFTAYYTYTSGSN</sequence>
<organism evidence="4 5">
    <name type="scientific">Edaphochlamys debaryana</name>
    <dbReference type="NCBI Taxonomy" id="47281"/>
    <lineage>
        <taxon>Eukaryota</taxon>
        <taxon>Viridiplantae</taxon>
        <taxon>Chlorophyta</taxon>
        <taxon>core chlorophytes</taxon>
        <taxon>Chlorophyceae</taxon>
        <taxon>CS clade</taxon>
        <taxon>Chlamydomonadales</taxon>
        <taxon>Chlamydomonadales incertae sedis</taxon>
        <taxon>Edaphochlamys</taxon>
    </lineage>
</organism>
<comment type="similarity">
    <text evidence="1">Belongs to the peroxin-16 family.</text>
</comment>
<evidence type="ECO:0000313" key="5">
    <source>
        <dbReference type="Proteomes" id="UP000612055"/>
    </source>
</evidence>
<evidence type="ECO:0000256" key="1">
    <source>
        <dbReference type="ARBA" id="ARBA00009505"/>
    </source>
</evidence>
<feature type="chain" id="PRO_5032883560" description="Peroxisomal membrane protein PEX16" evidence="3">
    <location>
        <begin position="34"/>
        <end position="604"/>
    </location>
</feature>
<dbReference type="GO" id="GO:0007031">
    <property type="term" value="P:peroxisome organization"/>
    <property type="evidence" value="ECO:0007669"/>
    <property type="project" value="TreeGrafter"/>
</dbReference>
<dbReference type="PANTHER" id="PTHR13299:SF0">
    <property type="entry name" value="PEROXISOMAL MEMBRANE PROTEIN PEX16"/>
    <property type="match status" value="1"/>
</dbReference>
<dbReference type="Pfam" id="PF08610">
    <property type="entry name" value="Pex16"/>
    <property type="match status" value="3"/>
</dbReference>
<dbReference type="GO" id="GO:0005778">
    <property type="term" value="C:peroxisomal membrane"/>
    <property type="evidence" value="ECO:0007669"/>
    <property type="project" value="TreeGrafter"/>
</dbReference>
<evidence type="ECO:0000256" key="2">
    <source>
        <dbReference type="SAM" id="MobiDB-lite"/>
    </source>
</evidence>
<comment type="caution">
    <text evidence="4">The sequence shown here is derived from an EMBL/GenBank/DDBJ whole genome shotgun (WGS) entry which is preliminary data.</text>
</comment>
<feature type="compositionally biased region" description="Low complexity" evidence="2">
    <location>
        <begin position="478"/>
        <end position="502"/>
    </location>
</feature>
<evidence type="ECO:0008006" key="6">
    <source>
        <dbReference type="Google" id="ProtNLM"/>
    </source>
</evidence>